<dbReference type="EMBL" id="CAJOBC010012035">
    <property type="protein sequence ID" value="CAF4010564.1"/>
    <property type="molecule type" value="Genomic_DNA"/>
</dbReference>
<evidence type="ECO:0000313" key="4">
    <source>
        <dbReference type="Proteomes" id="UP000663829"/>
    </source>
</evidence>
<keyword evidence="4" id="KW-1185">Reference proteome</keyword>
<evidence type="ECO:0000313" key="3">
    <source>
        <dbReference type="EMBL" id="CAF4010564.1"/>
    </source>
</evidence>
<feature type="region of interest" description="Disordered" evidence="1">
    <location>
        <begin position="371"/>
        <end position="395"/>
    </location>
</feature>
<protein>
    <recommendedName>
        <fullName evidence="5">CCHC-type domain-containing protein</fullName>
    </recommendedName>
</protein>
<dbReference type="EMBL" id="CAJNOQ010010180">
    <property type="protein sequence ID" value="CAF1245077.1"/>
    <property type="molecule type" value="Genomic_DNA"/>
</dbReference>
<accession>A0A814ZGL5</accession>
<feature type="compositionally biased region" description="Low complexity" evidence="1">
    <location>
        <begin position="382"/>
        <end position="395"/>
    </location>
</feature>
<sequence>MTYNQFNNMNQNNKDRLYNGDSLQQTLRDIANNDHQRQTRTIKRQLTKLYNTEVSKHAIDFASKYHYIPFIIECEPKLTDKKIVLKIVNEWFVYIKDDFRRQNPTYASPLLADLWWIDGKGNLRMIIKSNEIYVYLTKKERYPEEVLKIKINPHPPQHLPIQLTAIIKWLNHIITLNDSEEELKLEFKSIYKIEVMIGTENDKNRHVCIELENKTEFDSLLNSGMITIYGQVYHVTEYLPSSRLTMCSQCNLPGHTKKTCECPSPVCHRCGGDRTNREEHLNCPIACHNCGENHVSTDYKCPVLQEFRAKLIDELRKNPNRHPPDVQLFIPSKYRQLNDRAKKIVAPLLRSSPPFQSQQNSKFYYNKNDTNGWPKLNEPMNTTLSPSTTSTNINE</sequence>
<evidence type="ECO:0000313" key="2">
    <source>
        <dbReference type="EMBL" id="CAF1245077.1"/>
    </source>
</evidence>
<reference evidence="2" key="1">
    <citation type="submission" date="2021-02" db="EMBL/GenBank/DDBJ databases">
        <authorList>
            <person name="Nowell W R."/>
        </authorList>
    </citation>
    <scope>NUCLEOTIDE SEQUENCE</scope>
</reference>
<dbReference type="Proteomes" id="UP000681722">
    <property type="component" value="Unassembled WGS sequence"/>
</dbReference>
<dbReference type="OrthoDB" id="7608935at2759"/>
<comment type="caution">
    <text evidence="2">The sequence shown here is derived from an EMBL/GenBank/DDBJ whole genome shotgun (WGS) entry which is preliminary data.</text>
</comment>
<gene>
    <name evidence="2" type="ORF">GPM918_LOCUS25852</name>
    <name evidence="3" type="ORF">SRO942_LOCUS25911</name>
</gene>
<evidence type="ECO:0000256" key="1">
    <source>
        <dbReference type="SAM" id="MobiDB-lite"/>
    </source>
</evidence>
<dbReference type="Proteomes" id="UP000663829">
    <property type="component" value="Unassembled WGS sequence"/>
</dbReference>
<proteinExistence type="predicted"/>
<evidence type="ECO:0008006" key="5">
    <source>
        <dbReference type="Google" id="ProtNLM"/>
    </source>
</evidence>
<name>A0A814ZGL5_9BILA</name>
<dbReference type="AlphaFoldDB" id="A0A814ZGL5"/>
<organism evidence="2 4">
    <name type="scientific">Didymodactylos carnosus</name>
    <dbReference type="NCBI Taxonomy" id="1234261"/>
    <lineage>
        <taxon>Eukaryota</taxon>
        <taxon>Metazoa</taxon>
        <taxon>Spiralia</taxon>
        <taxon>Gnathifera</taxon>
        <taxon>Rotifera</taxon>
        <taxon>Eurotatoria</taxon>
        <taxon>Bdelloidea</taxon>
        <taxon>Philodinida</taxon>
        <taxon>Philodinidae</taxon>
        <taxon>Didymodactylos</taxon>
    </lineage>
</organism>